<name>A0A7J3Z571_9CREN</name>
<dbReference type="AlphaFoldDB" id="A0A7J3Z571"/>
<protein>
    <submittedName>
        <fullName evidence="1">Uncharacterized protein</fullName>
    </submittedName>
</protein>
<proteinExistence type="predicted"/>
<dbReference type="EMBL" id="DRYQ01000009">
    <property type="protein sequence ID" value="HHQ49858.1"/>
    <property type="molecule type" value="Genomic_DNA"/>
</dbReference>
<organism evidence="1">
    <name type="scientific">Ignisphaera aggregans</name>
    <dbReference type="NCBI Taxonomy" id="334771"/>
    <lineage>
        <taxon>Archaea</taxon>
        <taxon>Thermoproteota</taxon>
        <taxon>Thermoprotei</taxon>
        <taxon>Desulfurococcales</taxon>
        <taxon>Desulfurococcaceae</taxon>
        <taxon>Ignisphaera</taxon>
    </lineage>
</organism>
<gene>
    <name evidence="1" type="ORF">ENM66_00690</name>
</gene>
<evidence type="ECO:0000313" key="1">
    <source>
        <dbReference type="EMBL" id="HHQ49858.1"/>
    </source>
</evidence>
<accession>A0A7J3Z571</accession>
<reference evidence="1" key="1">
    <citation type="journal article" date="2020" name="mSystems">
        <title>Genome- and Community-Level Interaction Insights into Carbon Utilization and Element Cycling Functions of Hydrothermarchaeota in Hydrothermal Sediment.</title>
        <authorList>
            <person name="Zhou Z."/>
            <person name="Liu Y."/>
            <person name="Xu W."/>
            <person name="Pan J."/>
            <person name="Luo Z.H."/>
            <person name="Li M."/>
        </authorList>
    </citation>
    <scope>NUCLEOTIDE SEQUENCE [LARGE SCALE GENOMIC DNA]</scope>
    <source>
        <strain evidence="1">SpSt-1105</strain>
    </source>
</reference>
<sequence>MGQGTVVNTWALKNYRVLTRETVVAIFSELQAHIAGAKVPYVLSNASDALALATRFKGVLYRYPYFKRKHLRVLHAVIDRCGEAYSSKDVSKLYIGKATVEEWITSFAIPPEKIGEYLRPLQIFGVLQQSSDPNYLYRVSDDFYRLMGPVAQHLVVPVDTRRFAEMMAVANGVASVYVIATALRRQPQEEQSVIPWFLKLPMIYTLSGLEPGAMRIRDTLEIPRINAVDNYFVINRGAPVEWWRSIRTEAFEFMADNYIIEQAVPNGYKLSKLWVRTHEEGVKRYVQRVRERIERRYRGF</sequence>
<comment type="caution">
    <text evidence="1">The sequence shown here is derived from an EMBL/GenBank/DDBJ whole genome shotgun (WGS) entry which is preliminary data.</text>
</comment>